<comment type="caution">
    <text evidence="4">The sequence shown here is derived from an EMBL/GenBank/DDBJ whole genome shotgun (WGS) entry which is preliminary data.</text>
</comment>
<dbReference type="SMART" id="SM00342">
    <property type="entry name" value="HTH_ARAC"/>
    <property type="match status" value="1"/>
</dbReference>
<reference evidence="5" key="2">
    <citation type="submission" date="2019-06" db="EMBL/GenBank/DDBJ databases">
        <title>Co-occurence of chitin degradation, pigmentation and bioactivity in marine Pseudoalteromonas.</title>
        <authorList>
            <person name="Sonnenschein E.C."/>
            <person name="Bech P.K."/>
        </authorList>
    </citation>
    <scope>NUCLEOTIDE SEQUENCE [LARGE SCALE GENOMIC DNA]</scope>
    <source>
        <strain evidence="5">S2599</strain>
    </source>
</reference>
<dbReference type="GO" id="GO:0003700">
    <property type="term" value="F:DNA-binding transcription factor activity"/>
    <property type="evidence" value="ECO:0007669"/>
    <property type="project" value="InterPro"/>
</dbReference>
<dbReference type="InterPro" id="IPR002818">
    <property type="entry name" value="DJ-1/PfpI"/>
</dbReference>
<dbReference type="Gene3D" id="1.10.10.60">
    <property type="entry name" value="Homeodomain-like"/>
    <property type="match status" value="2"/>
</dbReference>
<name>A0A5S3X5E3_9GAMM</name>
<dbReference type="Pfam" id="PF12833">
    <property type="entry name" value="HTH_18"/>
    <property type="match status" value="1"/>
</dbReference>
<dbReference type="OrthoDB" id="9803764at2"/>
<reference evidence="4 5" key="1">
    <citation type="submission" date="2018-01" db="EMBL/GenBank/DDBJ databases">
        <authorList>
            <person name="Paulsen S."/>
            <person name="Gram L.K."/>
        </authorList>
    </citation>
    <scope>NUCLEOTIDE SEQUENCE [LARGE SCALE GENOMIC DNA]</scope>
    <source>
        <strain evidence="4 5">S2599</strain>
    </source>
</reference>
<dbReference type="InterPro" id="IPR018060">
    <property type="entry name" value="HTH_AraC"/>
</dbReference>
<dbReference type="Proteomes" id="UP000306719">
    <property type="component" value="Unassembled WGS sequence"/>
</dbReference>
<gene>
    <name evidence="4" type="ORF">CWB98_01435</name>
</gene>
<dbReference type="Gene3D" id="3.40.50.880">
    <property type="match status" value="1"/>
</dbReference>
<keyword evidence="1" id="KW-0805">Transcription regulation</keyword>
<feature type="domain" description="HTH araC/xylS-type" evidence="3">
    <location>
        <begin position="219"/>
        <end position="317"/>
    </location>
</feature>
<dbReference type="PANTHER" id="PTHR43130">
    <property type="entry name" value="ARAC-FAMILY TRANSCRIPTIONAL REGULATOR"/>
    <property type="match status" value="1"/>
</dbReference>
<keyword evidence="2" id="KW-0804">Transcription</keyword>
<sequence>MPAPQRFYFVLLNNTLPLDLAGPLQVLLEARRAGQPIEIHYVSAEREQIMDGGLMLHQLSPLPGQLNTNDVVILPGCNDSFATYDSPAGLVTQLWLKEQARYDPYILTICSGAVLAAKAGLINNKACTTHFALIERFRRTFQASKVADNRIFVQDGKLFSSAGISSGIDMTLHFVSVQFGEYIAARVAREMLVYFRRNGQDPQLSPWLRHRNHMHRALHQVQDLVCSEVGGSHSLQTLASSVHLSVRQLSRLFKQTLGITPGEYVSSIKVAHAKALLSRSNIQIEAIAEACGYSSARHFRRIWNQYELLSPSQYRQAHQH</sequence>
<proteinExistence type="predicted"/>
<evidence type="ECO:0000259" key="3">
    <source>
        <dbReference type="PROSITE" id="PS01124"/>
    </source>
</evidence>
<dbReference type="AlphaFoldDB" id="A0A5S3X5E3"/>
<dbReference type="RefSeq" id="WP_138543199.1">
    <property type="nucleotide sequence ID" value="NZ_PNCJ01000005.1"/>
</dbReference>
<dbReference type="PROSITE" id="PS01124">
    <property type="entry name" value="HTH_ARAC_FAMILY_2"/>
    <property type="match status" value="1"/>
</dbReference>
<organism evidence="4 5">
    <name type="scientific">Pseudoalteromonas rubra</name>
    <dbReference type="NCBI Taxonomy" id="43658"/>
    <lineage>
        <taxon>Bacteria</taxon>
        <taxon>Pseudomonadati</taxon>
        <taxon>Pseudomonadota</taxon>
        <taxon>Gammaproteobacteria</taxon>
        <taxon>Alteromonadales</taxon>
        <taxon>Pseudoalteromonadaceae</taxon>
        <taxon>Pseudoalteromonas</taxon>
    </lineage>
</organism>
<dbReference type="PANTHER" id="PTHR43130:SF3">
    <property type="entry name" value="HTH-TYPE TRANSCRIPTIONAL REGULATOR RV1931C"/>
    <property type="match status" value="1"/>
</dbReference>
<dbReference type="SUPFAM" id="SSF46689">
    <property type="entry name" value="Homeodomain-like"/>
    <property type="match status" value="2"/>
</dbReference>
<dbReference type="GO" id="GO:0043565">
    <property type="term" value="F:sequence-specific DNA binding"/>
    <property type="evidence" value="ECO:0007669"/>
    <property type="project" value="InterPro"/>
</dbReference>
<dbReference type="InterPro" id="IPR052158">
    <property type="entry name" value="INH-QAR"/>
</dbReference>
<protein>
    <submittedName>
        <fullName evidence="4">Transcriptional regulator</fullName>
    </submittedName>
</protein>
<dbReference type="EMBL" id="PNCJ01000005">
    <property type="protein sequence ID" value="TMP39278.1"/>
    <property type="molecule type" value="Genomic_DNA"/>
</dbReference>
<evidence type="ECO:0000313" key="5">
    <source>
        <dbReference type="Proteomes" id="UP000306719"/>
    </source>
</evidence>
<evidence type="ECO:0000256" key="1">
    <source>
        <dbReference type="ARBA" id="ARBA00023015"/>
    </source>
</evidence>
<dbReference type="InterPro" id="IPR029062">
    <property type="entry name" value="Class_I_gatase-like"/>
</dbReference>
<evidence type="ECO:0000256" key="2">
    <source>
        <dbReference type="ARBA" id="ARBA00023163"/>
    </source>
</evidence>
<accession>A0A5S3X5E3</accession>
<dbReference type="SUPFAM" id="SSF52317">
    <property type="entry name" value="Class I glutamine amidotransferase-like"/>
    <property type="match status" value="1"/>
</dbReference>
<evidence type="ECO:0000313" key="4">
    <source>
        <dbReference type="EMBL" id="TMP39278.1"/>
    </source>
</evidence>
<dbReference type="InterPro" id="IPR009057">
    <property type="entry name" value="Homeodomain-like_sf"/>
</dbReference>
<dbReference type="Pfam" id="PF01965">
    <property type="entry name" value="DJ-1_PfpI"/>
    <property type="match status" value="1"/>
</dbReference>